<protein>
    <submittedName>
        <fullName evidence="3">Uncharacterized protein</fullName>
    </submittedName>
</protein>
<name>A0A0U4NGD9_9BACL</name>
<dbReference type="PROSITE" id="PS51257">
    <property type="entry name" value="PROKAR_LIPOPROTEIN"/>
    <property type="match status" value="1"/>
</dbReference>
<dbReference type="Proteomes" id="UP000217696">
    <property type="component" value="Chromosome"/>
</dbReference>
<reference evidence="3 4" key="1">
    <citation type="submission" date="2015-12" db="EMBL/GenBank/DDBJ databases">
        <title>Genome sequence of Aneurinibacillus soli.</title>
        <authorList>
            <person name="Lee J.S."/>
            <person name="Lee K.C."/>
            <person name="Kim K.K."/>
            <person name="Lee B.W."/>
        </authorList>
    </citation>
    <scope>NUCLEOTIDE SEQUENCE [LARGE SCALE GENOMIC DNA]</scope>
    <source>
        <strain evidence="3 4">CB4</strain>
    </source>
</reference>
<sequence length="257" mass="28701">MVKRLLTSVKVILIGALLALTLTGCGGEAAENSYPLESITQNGQQQSKVYRAENKTVPQVAEELRQQEEPKEISKTDTERMFLVYPDKWYHLQKDPKKPEDTLIEISNNEFVRQNYSPSFLEGYILASVLGNLFDSHKRYDGKYRGYTERDIYKPKTTYHTPTAQEKKVTPPITTQGSGSIIKRSDRPSSTSNSGNTSVGTNESTTKKGKIVKSSDEGALYNQRKEVKPSSSDFSRPQSNSPPRVSSGGSGKITKRR</sequence>
<feature type="signal peptide" evidence="2">
    <location>
        <begin position="1"/>
        <end position="29"/>
    </location>
</feature>
<gene>
    <name evidence="3" type="ORF">CB4_01986</name>
</gene>
<dbReference type="RefSeq" id="WP_096465443.1">
    <property type="nucleotide sequence ID" value="NZ_AP017312.1"/>
</dbReference>
<evidence type="ECO:0000313" key="4">
    <source>
        <dbReference type="Proteomes" id="UP000217696"/>
    </source>
</evidence>
<dbReference type="AlphaFoldDB" id="A0A0U4NGD9"/>
<dbReference type="KEGG" id="asoc:CB4_01986"/>
<accession>A0A0U4NGD9</accession>
<feature type="compositionally biased region" description="Polar residues" evidence="1">
    <location>
        <begin position="229"/>
        <end position="244"/>
    </location>
</feature>
<keyword evidence="2" id="KW-0732">Signal</keyword>
<feature type="compositionally biased region" description="Low complexity" evidence="1">
    <location>
        <begin position="189"/>
        <end position="204"/>
    </location>
</feature>
<dbReference type="EMBL" id="AP017312">
    <property type="protein sequence ID" value="BAU27812.1"/>
    <property type="molecule type" value="Genomic_DNA"/>
</dbReference>
<dbReference type="OrthoDB" id="2967172at2"/>
<evidence type="ECO:0000256" key="1">
    <source>
        <dbReference type="SAM" id="MobiDB-lite"/>
    </source>
</evidence>
<keyword evidence="4" id="KW-1185">Reference proteome</keyword>
<dbReference type="InterPro" id="IPR025341">
    <property type="entry name" value="DUF4247"/>
</dbReference>
<organism evidence="3 4">
    <name type="scientific">Aneurinibacillus soli</name>
    <dbReference type="NCBI Taxonomy" id="1500254"/>
    <lineage>
        <taxon>Bacteria</taxon>
        <taxon>Bacillati</taxon>
        <taxon>Bacillota</taxon>
        <taxon>Bacilli</taxon>
        <taxon>Bacillales</taxon>
        <taxon>Paenibacillaceae</taxon>
        <taxon>Aneurinibacillus group</taxon>
        <taxon>Aneurinibacillus</taxon>
    </lineage>
</organism>
<feature type="chain" id="PRO_5043310096" evidence="2">
    <location>
        <begin position="30"/>
        <end position="257"/>
    </location>
</feature>
<evidence type="ECO:0000313" key="3">
    <source>
        <dbReference type="EMBL" id="BAU27812.1"/>
    </source>
</evidence>
<feature type="region of interest" description="Disordered" evidence="1">
    <location>
        <begin position="155"/>
        <end position="257"/>
    </location>
</feature>
<dbReference type="Pfam" id="PF14042">
    <property type="entry name" value="DUF4247"/>
    <property type="match status" value="1"/>
</dbReference>
<proteinExistence type="predicted"/>
<evidence type="ECO:0000256" key="2">
    <source>
        <dbReference type="SAM" id="SignalP"/>
    </source>
</evidence>